<feature type="repeat" description="WD" evidence="3">
    <location>
        <begin position="224"/>
        <end position="265"/>
    </location>
</feature>
<dbReference type="EMBL" id="KQ976500">
    <property type="protein sequence ID" value="KYM83075.1"/>
    <property type="molecule type" value="Genomic_DNA"/>
</dbReference>
<reference evidence="4 5" key="1">
    <citation type="submission" date="2015-09" db="EMBL/GenBank/DDBJ databases">
        <title>Atta colombica WGS genome.</title>
        <authorList>
            <person name="Nygaard S."/>
            <person name="Hu H."/>
            <person name="Boomsma J."/>
            <person name="Zhang G."/>
        </authorList>
    </citation>
    <scope>NUCLEOTIDE SEQUENCE [LARGE SCALE GENOMIC DNA]</scope>
    <source>
        <strain evidence="4">Treedump-2</strain>
        <tissue evidence="4">Whole body</tissue>
    </source>
</reference>
<dbReference type="InterPro" id="IPR020472">
    <property type="entry name" value="WD40_PAC1"/>
</dbReference>
<feature type="repeat" description="WD" evidence="3">
    <location>
        <begin position="266"/>
        <end position="298"/>
    </location>
</feature>
<dbReference type="InterPro" id="IPR019775">
    <property type="entry name" value="WD40_repeat_CS"/>
</dbReference>
<accession>A0A195BFY1</accession>
<keyword evidence="2" id="KW-0677">Repeat</keyword>
<evidence type="ECO:0000313" key="5">
    <source>
        <dbReference type="Proteomes" id="UP000078540"/>
    </source>
</evidence>
<proteinExistence type="predicted"/>
<dbReference type="PRINTS" id="PR00320">
    <property type="entry name" value="GPROTEINBRPT"/>
</dbReference>
<dbReference type="CDD" id="cd00200">
    <property type="entry name" value="WD40"/>
    <property type="match status" value="1"/>
</dbReference>
<dbReference type="InterPro" id="IPR001680">
    <property type="entry name" value="WD40_rpt"/>
</dbReference>
<protein>
    <submittedName>
        <fullName evidence="4">POC1 centriolar protein like protein B</fullName>
    </submittedName>
</protein>
<dbReference type="PROSITE" id="PS50082">
    <property type="entry name" value="WD_REPEATS_2"/>
    <property type="match status" value="6"/>
</dbReference>
<organism evidence="4 5">
    <name type="scientific">Atta colombica</name>
    <dbReference type="NCBI Taxonomy" id="520822"/>
    <lineage>
        <taxon>Eukaryota</taxon>
        <taxon>Metazoa</taxon>
        <taxon>Ecdysozoa</taxon>
        <taxon>Arthropoda</taxon>
        <taxon>Hexapoda</taxon>
        <taxon>Insecta</taxon>
        <taxon>Pterygota</taxon>
        <taxon>Neoptera</taxon>
        <taxon>Endopterygota</taxon>
        <taxon>Hymenoptera</taxon>
        <taxon>Apocrita</taxon>
        <taxon>Aculeata</taxon>
        <taxon>Formicoidea</taxon>
        <taxon>Formicidae</taxon>
        <taxon>Myrmicinae</taxon>
        <taxon>Atta</taxon>
    </lineage>
</organism>
<dbReference type="STRING" id="520822.A0A195BFY1"/>
<feature type="repeat" description="WD" evidence="3">
    <location>
        <begin position="140"/>
        <end position="181"/>
    </location>
</feature>
<dbReference type="InterPro" id="IPR036397">
    <property type="entry name" value="RNaseH_sf"/>
</dbReference>
<feature type="repeat" description="WD" evidence="3">
    <location>
        <begin position="14"/>
        <end position="55"/>
    </location>
</feature>
<evidence type="ECO:0000256" key="2">
    <source>
        <dbReference type="ARBA" id="ARBA00022737"/>
    </source>
</evidence>
<dbReference type="PANTHER" id="PTHR19879">
    <property type="entry name" value="TRANSCRIPTION INITIATION FACTOR TFIID"/>
    <property type="match status" value="1"/>
</dbReference>
<dbReference type="InterPro" id="IPR015943">
    <property type="entry name" value="WD40/YVTN_repeat-like_dom_sf"/>
</dbReference>
<dbReference type="PROSITE" id="PS50294">
    <property type="entry name" value="WD_REPEATS_REGION"/>
    <property type="match status" value="6"/>
</dbReference>
<sequence length="512" mass="58504">MEETNCEPVYQGYFIGHSNAVTALNFHPNADQLISSSMDNTVMLWRLKHLKPAYKFIAHKEAVLDVCYSSNGEVMASGSKDRSVRIWIPKVKGHSFDFKAHSSAVRSVQFSPNGEKLVTASNDKSVKLWIPYQKKFLKTFNGHTYWVSCAKFSPDGKLLISCSDDKTIKVWDITSGRCVKTFNEIKAPAKYVEFHPSGTTIGSANTDACVKLYDLRTDSLCQHYAVHTESVNMIKFHPNGKFILTASVDSTMKILDILEGRPIYTLRGHCTSITSITFSKDGTLFASGGIDRRILIWKYNLCVDDQSREIPAQLTSTTNRNLNLERISSKQKFDCGKIEQVQEISLFNISLQYLIKHIKKIASKDDSAGLLTKIVEPEKMNIMNIESPQKDYANTIIKIKKRPEWHNRHKLIMLHDNARPHIIKPVKKYLEGVKWEILPHPPYSPDIAPSDFHLFRSMQSALSGERFNSYEDIKKWLDEWIVSKEPNFFIRGIRLLAERWEKVIASEGAYFE</sequence>
<dbReference type="Proteomes" id="UP000078540">
    <property type="component" value="Unassembled WGS sequence"/>
</dbReference>
<keyword evidence="1 3" id="KW-0853">WD repeat</keyword>
<feature type="repeat" description="WD" evidence="3">
    <location>
        <begin position="56"/>
        <end position="87"/>
    </location>
</feature>
<dbReference type="SUPFAM" id="SSF50978">
    <property type="entry name" value="WD40 repeat-like"/>
    <property type="match status" value="1"/>
</dbReference>
<keyword evidence="5" id="KW-1185">Reference proteome</keyword>
<dbReference type="Gene3D" id="3.30.420.10">
    <property type="entry name" value="Ribonuclease H-like superfamily/Ribonuclease H"/>
    <property type="match status" value="1"/>
</dbReference>
<evidence type="ECO:0000256" key="3">
    <source>
        <dbReference type="PROSITE-ProRule" id="PRU00221"/>
    </source>
</evidence>
<feature type="repeat" description="WD" evidence="3">
    <location>
        <begin position="98"/>
        <end position="129"/>
    </location>
</feature>
<name>A0A195BFY1_9HYME</name>
<evidence type="ECO:0000313" key="4">
    <source>
        <dbReference type="EMBL" id="KYM83075.1"/>
    </source>
</evidence>
<dbReference type="Gene3D" id="2.130.10.10">
    <property type="entry name" value="YVTN repeat-like/Quinoprotein amine dehydrogenase"/>
    <property type="match status" value="3"/>
</dbReference>
<gene>
    <name evidence="4" type="ORF">ALC53_06340</name>
</gene>
<dbReference type="PROSITE" id="PS00678">
    <property type="entry name" value="WD_REPEATS_1"/>
    <property type="match status" value="1"/>
</dbReference>
<dbReference type="GO" id="GO:0003676">
    <property type="term" value="F:nucleic acid binding"/>
    <property type="evidence" value="ECO:0007669"/>
    <property type="project" value="InterPro"/>
</dbReference>
<dbReference type="SMART" id="SM00320">
    <property type="entry name" value="WD40"/>
    <property type="match status" value="7"/>
</dbReference>
<dbReference type="PANTHER" id="PTHR19879:SF9">
    <property type="entry name" value="TRANSCRIPTION INITIATION FACTOR TFIID SUBUNIT 5"/>
    <property type="match status" value="1"/>
</dbReference>
<dbReference type="InterPro" id="IPR036322">
    <property type="entry name" value="WD40_repeat_dom_sf"/>
</dbReference>
<evidence type="ECO:0000256" key="1">
    <source>
        <dbReference type="ARBA" id="ARBA00022574"/>
    </source>
</evidence>
<dbReference type="Pfam" id="PF00400">
    <property type="entry name" value="WD40"/>
    <property type="match status" value="6"/>
</dbReference>
<dbReference type="AlphaFoldDB" id="A0A195BFY1"/>